<evidence type="ECO:0000313" key="1">
    <source>
        <dbReference type="EMBL" id="KAL5106657.1"/>
    </source>
</evidence>
<dbReference type="EMBL" id="JAKROA010000005">
    <property type="protein sequence ID" value="KAL5106657.1"/>
    <property type="molecule type" value="Genomic_DNA"/>
</dbReference>
<reference evidence="1 2" key="1">
    <citation type="journal article" date="2022" name="Front. Cell. Infect. Microbiol.">
        <title>The Genomes of Two Strains of Taenia crassiceps the Animal Model for the Study of Human Cysticercosis.</title>
        <authorList>
            <person name="Bobes R.J."/>
            <person name="Estrada K."/>
            <person name="Rios-Valencia D.G."/>
            <person name="Calderon-Gallegos A."/>
            <person name="de la Torre P."/>
            <person name="Carrero J.C."/>
            <person name="Sanchez-Flores A."/>
            <person name="Laclette J.P."/>
        </authorList>
    </citation>
    <scope>NUCLEOTIDE SEQUENCE [LARGE SCALE GENOMIC DNA]</scope>
    <source>
        <strain evidence="1">WFUcys</strain>
    </source>
</reference>
<dbReference type="Proteomes" id="UP001651158">
    <property type="component" value="Unassembled WGS sequence"/>
</dbReference>
<proteinExistence type="predicted"/>
<protein>
    <submittedName>
        <fullName evidence="1">Uncharacterized protein</fullName>
    </submittedName>
</protein>
<comment type="caution">
    <text evidence="1">The sequence shown here is derived from an EMBL/GenBank/DDBJ whole genome shotgun (WGS) entry which is preliminary data.</text>
</comment>
<organism evidence="1 2">
    <name type="scientific">Taenia crassiceps</name>
    <dbReference type="NCBI Taxonomy" id="6207"/>
    <lineage>
        <taxon>Eukaryota</taxon>
        <taxon>Metazoa</taxon>
        <taxon>Spiralia</taxon>
        <taxon>Lophotrochozoa</taxon>
        <taxon>Platyhelminthes</taxon>
        <taxon>Cestoda</taxon>
        <taxon>Eucestoda</taxon>
        <taxon>Cyclophyllidea</taxon>
        <taxon>Taeniidae</taxon>
        <taxon>Taenia</taxon>
    </lineage>
</organism>
<sequence>MEKRPRMGSLHHPDREGSALLVQNRSCNGRFSSFFLEQDVVNLLGDYYIRVKSLPSNLKGHTPKVDYNPPGVQSLQRSGTSQLASKYGMTSWHTIMDVAIGYSSCSDSSLSLDSLQRCCLLLELRETGTARSQDPDLS</sequence>
<accession>A0ABR4QAR7</accession>
<keyword evidence="2" id="KW-1185">Reference proteome</keyword>
<gene>
    <name evidence="1" type="ORF">TcWFU_002583</name>
</gene>
<evidence type="ECO:0000313" key="2">
    <source>
        <dbReference type="Proteomes" id="UP001651158"/>
    </source>
</evidence>
<name>A0ABR4QAR7_9CEST</name>